<evidence type="ECO:0000256" key="6">
    <source>
        <dbReference type="ARBA" id="ARBA00023014"/>
    </source>
</evidence>
<dbReference type="PANTHER" id="PTHR42836:SF1">
    <property type="entry name" value="7-CARBOXY-7-DEAZAGUANINE SYNTHASE"/>
    <property type="match status" value="1"/>
</dbReference>
<dbReference type="HAMAP" id="MF_00917">
    <property type="entry name" value="QueE"/>
    <property type="match status" value="1"/>
</dbReference>
<dbReference type="RefSeq" id="YP_010675249.1">
    <property type="nucleotide sequence ID" value="NC_071001.1"/>
</dbReference>
<dbReference type="Pfam" id="PF04055">
    <property type="entry name" value="Radical_SAM"/>
    <property type="match status" value="1"/>
</dbReference>
<dbReference type="SFLD" id="SFLDS00029">
    <property type="entry name" value="Radical_SAM"/>
    <property type="match status" value="1"/>
</dbReference>
<organism evidence="9 10">
    <name type="scientific">Providencia phage PSTCR7</name>
    <dbReference type="NCBI Taxonomy" id="2783549"/>
    <lineage>
        <taxon>Viruses</taxon>
        <taxon>Duplodnaviria</taxon>
        <taxon>Heunggongvirae</taxon>
        <taxon>Uroviricota</taxon>
        <taxon>Caudoviricetes</taxon>
        <taxon>Craquatrovirus</taxon>
        <taxon>Craquatrovirus PSTCR7</taxon>
    </lineage>
</organism>
<evidence type="ECO:0000256" key="7">
    <source>
        <dbReference type="ARBA" id="ARBA00023239"/>
    </source>
</evidence>
<proteinExistence type="inferred from homology"/>
<dbReference type="PANTHER" id="PTHR42836">
    <property type="entry name" value="7-CARBOXY-7-DEAZAGUANINE SYNTHASE"/>
    <property type="match status" value="1"/>
</dbReference>
<evidence type="ECO:0000256" key="4">
    <source>
        <dbReference type="ARBA" id="ARBA00022842"/>
    </source>
</evidence>
<dbReference type="EMBL" id="MW057861">
    <property type="protein sequence ID" value="QPI18462.1"/>
    <property type="molecule type" value="Genomic_DNA"/>
</dbReference>
<evidence type="ECO:0000256" key="5">
    <source>
        <dbReference type="ARBA" id="ARBA00023004"/>
    </source>
</evidence>
<evidence type="ECO:0000256" key="2">
    <source>
        <dbReference type="ARBA" id="ARBA00022691"/>
    </source>
</evidence>
<evidence type="ECO:0000313" key="10">
    <source>
        <dbReference type="Proteomes" id="UP000594422"/>
    </source>
</evidence>
<accession>A0A7S9SWI9</accession>
<keyword evidence="3" id="KW-0479">Metal-binding</keyword>
<keyword evidence="5" id="KW-0408">Iron</keyword>
<keyword evidence="7 9" id="KW-0456">Lyase</keyword>
<keyword evidence="2" id="KW-0949">S-adenosyl-L-methionine</keyword>
<dbReference type="Proteomes" id="UP000594422">
    <property type="component" value="Segment"/>
</dbReference>
<feature type="domain" description="Radical SAM core" evidence="8">
    <location>
        <begin position="43"/>
        <end position="118"/>
    </location>
</feature>
<dbReference type="InterPro" id="IPR013785">
    <property type="entry name" value="Aldolase_TIM"/>
</dbReference>
<evidence type="ECO:0000259" key="8">
    <source>
        <dbReference type="Pfam" id="PF04055"/>
    </source>
</evidence>
<dbReference type="GO" id="GO:0016829">
    <property type="term" value="F:lyase activity"/>
    <property type="evidence" value="ECO:0007669"/>
    <property type="project" value="UniProtKB-KW"/>
</dbReference>
<dbReference type="GO" id="GO:0051539">
    <property type="term" value="F:4 iron, 4 sulfur cluster binding"/>
    <property type="evidence" value="ECO:0007669"/>
    <property type="project" value="UniProtKB-KW"/>
</dbReference>
<name>A0A7S9SWI9_9CAUD</name>
<dbReference type="GO" id="GO:0046872">
    <property type="term" value="F:metal ion binding"/>
    <property type="evidence" value="ECO:0007669"/>
    <property type="project" value="UniProtKB-KW"/>
</dbReference>
<sequence>MNTQKPSKLNHSTDNISVHSIFKTIQGEGPFTGYPALFVRLFGCNLMCPACDTDYTSVSIKMKPYDLADEIIKQADNVRLIVVTGGEPLRQGNALAIVCKVLLARGYIVQIETNGTMPIPQEFPSSVNIVVSPKATKLHPSFEQRIKQGCNNIKFKYVLNHKEVEPDGLPTRALEHRATPHIARPPECYKDIIYLQPMDSYDNEENLLNTKAVVDSCLANGYIVQLQLHKIIEVE</sequence>
<dbReference type="KEGG" id="vg:77951572"/>
<keyword evidence="6" id="KW-0411">Iron-sulfur</keyword>
<dbReference type="CDD" id="cd01335">
    <property type="entry name" value="Radical_SAM"/>
    <property type="match status" value="1"/>
</dbReference>
<dbReference type="Gene3D" id="3.20.20.70">
    <property type="entry name" value="Aldolase class I"/>
    <property type="match status" value="1"/>
</dbReference>
<keyword evidence="4" id="KW-0460">Magnesium</keyword>
<dbReference type="EC" id="4.3.99.3" evidence="9"/>
<dbReference type="InterPro" id="IPR007197">
    <property type="entry name" value="rSAM"/>
</dbReference>
<dbReference type="InterPro" id="IPR024924">
    <property type="entry name" value="7-CO-7-deazaguanine_synth-like"/>
</dbReference>
<reference evidence="9 10" key="1">
    <citation type="submission" date="2020-10" db="EMBL/GenBank/DDBJ databases">
        <title>Novel bacteriophages targeting Providencia spp. as potential agents for phage therapy.</title>
        <authorList>
            <person name="Rakov C."/>
            <person name="Alkalay-Oren S."/>
            <person name="Coppenhagen-Glazer S."/>
            <person name="Hazan R."/>
        </authorList>
    </citation>
    <scope>NUCLEOTIDE SEQUENCE [LARGE SCALE GENOMIC DNA]</scope>
</reference>
<protein>
    <submittedName>
        <fullName evidence="9">7-carboxy-7-deazaguanine synthase</fullName>
        <ecNumber evidence="9">4.3.99.3</ecNumber>
    </submittedName>
</protein>
<dbReference type="SUPFAM" id="SSF102114">
    <property type="entry name" value="Radical SAM enzymes"/>
    <property type="match status" value="1"/>
</dbReference>
<dbReference type="InterPro" id="IPR058240">
    <property type="entry name" value="rSAM_sf"/>
</dbReference>
<evidence type="ECO:0000313" key="9">
    <source>
        <dbReference type="EMBL" id="QPI18462.1"/>
    </source>
</evidence>
<keyword evidence="1" id="KW-0004">4Fe-4S</keyword>
<dbReference type="PIRSF" id="PIRSF000370">
    <property type="entry name" value="QueE"/>
    <property type="match status" value="1"/>
</dbReference>
<keyword evidence="10" id="KW-1185">Reference proteome</keyword>
<evidence type="ECO:0000256" key="1">
    <source>
        <dbReference type="ARBA" id="ARBA00022485"/>
    </source>
</evidence>
<evidence type="ECO:0000256" key="3">
    <source>
        <dbReference type="ARBA" id="ARBA00022723"/>
    </source>
</evidence>
<dbReference type="GeneID" id="77951572"/>